<sequence>MSGKDDWEAICQQVQNRQWEITPHHVKNARMLWAKILKCLTTAHNEGALKTKIHEIHSLLKLEKSAKNGKGFFEIVGGQRNFKRRKNIPHFERRDGCWFDFAISIDQNSKPAEIIGFDFEIRFPENYPVKFLRFDLNLPNHNNENRGMRFHIHPGSDDFTIHSPPMSPFEILHLFLYGLEIPERPRSS</sequence>
<dbReference type="AlphaFoldDB" id="A0A8J7E053"/>
<dbReference type="EMBL" id="JADEWZ010000072">
    <property type="protein sequence ID" value="MBE9118986.1"/>
    <property type="molecule type" value="Genomic_DNA"/>
</dbReference>
<comment type="caution">
    <text evidence="1">The sequence shown here is derived from an EMBL/GenBank/DDBJ whole genome shotgun (WGS) entry which is preliminary data.</text>
</comment>
<accession>A0A8J7E053</accession>
<protein>
    <submittedName>
        <fullName evidence="1">Uncharacterized protein</fullName>
    </submittedName>
</protein>
<proteinExistence type="predicted"/>
<gene>
    <name evidence="1" type="ORF">IQ249_24145</name>
</gene>
<evidence type="ECO:0000313" key="2">
    <source>
        <dbReference type="Proteomes" id="UP000654482"/>
    </source>
</evidence>
<keyword evidence="2" id="KW-1185">Reference proteome</keyword>
<evidence type="ECO:0000313" key="1">
    <source>
        <dbReference type="EMBL" id="MBE9118986.1"/>
    </source>
</evidence>
<dbReference type="Proteomes" id="UP000654482">
    <property type="component" value="Unassembled WGS sequence"/>
</dbReference>
<dbReference type="RefSeq" id="WP_194032080.1">
    <property type="nucleotide sequence ID" value="NZ_JADEWZ010000072.1"/>
</dbReference>
<reference evidence="1" key="1">
    <citation type="submission" date="2020-10" db="EMBL/GenBank/DDBJ databases">
        <authorList>
            <person name="Castelo-Branco R."/>
            <person name="Eusebio N."/>
            <person name="Adriana R."/>
            <person name="Vieira A."/>
            <person name="Brugerolle De Fraissinette N."/>
            <person name="Rezende De Castro R."/>
            <person name="Schneider M.P."/>
            <person name="Vasconcelos V."/>
            <person name="Leao P.N."/>
        </authorList>
    </citation>
    <scope>NUCLEOTIDE SEQUENCE</scope>
    <source>
        <strain evidence="1">LEGE 07157</strain>
    </source>
</reference>
<organism evidence="1 2">
    <name type="scientific">Lusitaniella coriacea LEGE 07157</name>
    <dbReference type="NCBI Taxonomy" id="945747"/>
    <lineage>
        <taxon>Bacteria</taxon>
        <taxon>Bacillati</taxon>
        <taxon>Cyanobacteriota</taxon>
        <taxon>Cyanophyceae</taxon>
        <taxon>Spirulinales</taxon>
        <taxon>Lusitaniellaceae</taxon>
        <taxon>Lusitaniella</taxon>
    </lineage>
</organism>
<name>A0A8J7E053_9CYAN</name>